<keyword evidence="4" id="KW-0647">Proteasome</keyword>
<dbReference type="GO" id="GO:0000502">
    <property type="term" value="C:proteasome complex"/>
    <property type="evidence" value="ECO:0007669"/>
    <property type="project" value="UniProtKB-KW"/>
</dbReference>
<proteinExistence type="evidence at transcript level"/>
<name>A0A6F9DP77_9ASCI</name>
<dbReference type="InterPro" id="IPR016565">
    <property type="entry name" value="Proteasome_assmbl_chp_1"/>
</dbReference>
<sequence>MASFFGEVLPVISRAVEDEESDDEFINPEFIWKPSDDSGSKQFSPNWLVMAVGAVPAGFLQCHMELTNSLGNIVEINDSKEKTIIGFYSSTCGKVIYCISSTYILPDKLWCLVQKVFEVVHCGENTRVCLLDADTVYNYHTHSIAKLSLPFLRHLKTSKHPDVPDIDALSQPNMAKGLTAAVMSYCQLNKIAAALYICYTETVLPDAATLLAFSKLTGEEPFKTSKVPKEESLSRIKLYLQSPANNQTLYI</sequence>
<evidence type="ECO:0000256" key="1">
    <source>
        <dbReference type="ARBA" id="ARBA00005261"/>
    </source>
</evidence>
<gene>
    <name evidence="4" type="primary">Psmg1</name>
</gene>
<evidence type="ECO:0000256" key="2">
    <source>
        <dbReference type="ARBA" id="ARBA00019180"/>
    </source>
</evidence>
<accession>A0A6F9DP77</accession>
<dbReference type="GO" id="GO:0070628">
    <property type="term" value="F:proteasome binding"/>
    <property type="evidence" value="ECO:0007669"/>
    <property type="project" value="TreeGrafter"/>
</dbReference>
<dbReference type="GO" id="GO:0080129">
    <property type="term" value="P:proteasome core complex assembly"/>
    <property type="evidence" value="ECO:0007669"/>
    <property type="project" value="TreeGrafter"/>
</dbReference>
<evidence type="ECO:0000313" key="4">
    <source>
        <dbReference type="EMBL" id="CAB3265252.1"/>
    </source>
</evidence>
<comment type="similarity">
    <text evidence="1">Belongs to the PSMG1 family.</text>
</comment>
<dbReference type="PANTHER" id="PTHR15069">
    <property type="entry name" value="PROTEASOME ASSEMBLY CHAPERONE 1"/>
    <property type="match status" value="1"/>
</dbReference>
<dbReference type="AlphaFoldDB" id="A0A6F9DP77"/>
<dbReference type="PANTHER" id="PTHR15069:SF1">
    <property type="entry name" value="PROTEASOME ASSEMBLY CHAPERONE 1"/>
    <property type="match status" value="1"/>
</dbReference>
<organism evidence="4">
    <name type="scientific">Phallusia mammillata</name>
    <dbReference type="NCBI Taxonomy" id="59560"/>
    <lineage>
        <taxon>Eukaryota</taxon>
        <taxon>Metazoa</taxon>
        <taxon>Chordata</taxon>
        <taxon>Tunicata</taxon>
        <taxon>Ascidiacea</taxon>
        <taxon>Phlebobranchia</taxon>
        <taxon>Ascidiidae</taxon>
        <taxon>Phallusia</taxon>
    </lineage>
</organism>
<dbReference type="EMBL" id="LR789390">
    <property type="protein sequence ID" value="CAB3265252.1"/>
    <property type="molecule type" value="mRNA"/>
</dbReference>
<dbReference type="GO" id="GO:0005783">
    <property type="term" value="C:endoplasmic reticulum"/>
    <property type="evidence" value="ECO:0007669"/>
    <property type="project" value="InterPro"/>
</dbReference>
<protein>
    <recommendedName>
        <fullName evidence="2">Proteasome assembly chaperone 1</fullName>
    </recommendedName>
</protein>
<reference evidence="4" key="1">
    <citation type="submission" date="2020-04" db="EMBL/GenBank/DDBJ databases">
        <authorList>
            <person name="Neveu A P."/>
        </authorList>
    </citation>
    <scope>NUCLEOTIDE SEQUENCE</scope>
    <source>
        <tissue evidence="4">Whole embryo</tissue>
    </source>
</reference>
<evidence type="ECO:0000256" key="3">
    <source>
        <dbReference type="ARBA" id="ARBA00023186"/>
    </source>
</evidence>
<keyword evidence="3" id="KW-0143">Chaperone</keyword>
<dbReference type="Pfam" id="PF16094">
    <property type="entry name" value="PAC1"/>
    <property type="match status" value="1"/>
</dbReference>